<evidence type="ECO:0008006" key="3">
    <source>
        <dbReference type="Google" id="ProtNLM"/>
    </source>
</evidence>
<name>A0ABR5AQX1_BACBA</name>
<reference evidence="1 2" key="1">
    <citation type="submission" date="2015-01" db="EMBL/GenBank/DDBJ databases">
        <title>Genome Assembly of Bacillus badius MTCC 1458.</title>
        <authorList>
            <person name="Verma A."/>
            <person name="Khatri I."/>
            <person name="Mual P."/>
            <person name="Subramanian S."/>
            <person name="Krishnamurthi S."/>
        </authorList>
    </citation>
    <scope>NUCLEOTIDE SEQUENCE [LARGE SCALE GENOMIC DNA]</scope>
    <source>
        <strain evidence="1 2">MTCC 1458</strain>
    </source>
</reference>
<accession>A0ABR5AQX1</accession>
<comment type="caution">
    <text evidence="1">The sequence shown here is derived from an EMBL/GenBank/DDBJ whole genome shotgun (WGS) entry which is preliminary data.</text>
</comment>
<proteinExistence type="predicted"/>
<keyword evidence="2" id="KW-1185">Reference proteome</keyword>
<sequence length="38" mass="4092">MNALPVLAVSSISAASHPRVSDTIIYFGKFRSPAFSRP</sequence>
<dbReference type="EMBL" id="JXLP01000022">
    <property type="protein sequence ID" value="KIL75803.1"/>
    <property type="molecule type" value="Genomic_DNA"/>
</dbReference>
<gene>
    <name evidence="1" type="ORF">SD77_2752</name>
</gene>
<organism evidence="1 2">
    <name type="scientific">Bacillus badius</name>
    <dbReference type="NCBI Taxonomy" id="1455"/>
    <lineage>
        <taxon>Bacteria</taxon>
        <taxon>Bacillati</taxon>
        <taxon>Bacillota</taxon>
        <taxon>Bacilli</taxon>
        <taxon>Bacillales</taxon>
        <taxon>Bacillaceae</taxon>
        <taxon>Pseudobacillus</taxon>
    </lineage>
</organism>
<dbReference type="Proteomes" id="UP000031982">
    <property type="component" value="Unassembled WGS sequence"/>
</dbReference>
<evidence type="ECO:0000313" key="2">
    <source>
        <dbReference type="Proteomes" id="UP000031982"/>
    </source>
</evidence>
<protein>
    <recommendedName>
        <fullName evidence="3">Ribose 5-phosphate isomerase B</fullName>
    </recommendedName>
</protein>
<evidence type="ECO:0000313" key="1">
    <source>
        <dbReference type="EMBL" id="KIL75803.1"/>
    </source>
</evidence>